<proteinExistence type="predicted"/>
<dbReference type="AlphaFoldDB" id="A0A8H9LXH1"/>
<organism evidence="1 2">
    <name type="scientific">Kitasatospora aureofaciens</name>
    <name type="common">Streptomyces aureofaciens</name>
    <dbReference type="NCBI Taxonomy" id="1894"/>
    <lineage>
        <taxon>Bacteria</taxon>
        <taxon>Bacillati</taxon>
        <taxon>Actinomycetota</taxon>
        <taxon>Actinomycetes</taxon>
        <taxon>Kitasatosporales</taxon>
        <taxon>Streptomycetaceae</taxon>
        <taxon>Kitasatospora</taxon>
    </lineage>
</organism>
<evidence type="ECO:0000313" key="1">
    <source>
        <dbReference type="EMBL" id="GGV01180.1"/>
    </source>
</evidence>
<sequence length="69" mass="7850">MSLGDVWTCLGAMTTPNETPRAVRLRLRLSQDEFAKRLRAAGTEQGETNEASKRLVQRWEWLASARNSM</sequence>
<comment type="caution">
    <text evidence="1">The sequence shown here is derived from an EMBL/GenBank/DDBJ whole genome shotgun (WGS) entry which is preliminary data.</text>
</comment>
<reference evidence="1" key="2">
    <citation type="submission" date="2020-09" db="EMBL/GenBank/DDBJ databases">
        <authorList>
            <person name="Sun Q."/>
            <person name="Ohkuma M."/>
        </authorList>
    </citation>
    <scope>NUCLEOTIDE SEQUENCE</scope>
    <source>
        <strain evidence="1">JCM 4434</strain>
    </source>
</reference>
<protein>
    <submittedName>
        <fullName evidence="1">Uncharacterized protein</fullName>
    </submittedName>
</protein>
<gene>
    <name evidence="1" type="ORF">GCM10010502_64660</name>
</gene>
<dbReference type="Proteomes" id="UP000610124">
    <property type="component" value="Unassembled WGS sequence"/>
</dbReference>
<evidence type="ECO:0000313" key="2">
    <source>
        <dbReference type="Proteomes" id="UP000610124"/>
    </source>
</evidence>
<dbReference type="EMBL" id="BMUB01000025">
    <property type="protein sequence ID" value="GGV01180.1"/>
    <property type="molecule type" value="Genomic_DNA"/>
</dbReference>
<accession>A0A8H9LXH1</accession>
<name>A0A8H9LXH1_KITAU</name>
<reference evidence="1" key="1">
    <citation type="journal article" date="2014" name="Int. J. Syst. Evol. Microbiol.">
        <title>Complete genome sequence of Corynebacterium casei LMG S-19264T (=DSM 44701T), isolated from a smear-ripened cheese.</title>
        <authorList>
            <consortium name="US DOE Joint Genome Institute (JGI-PGF)"/>
            <person name="Walter F."/>
            <person name="Albersmeier A."/>
            <person name="Kalinowski J."/>
            <person name="Ruckert C."/>
        </authorList>
    </citation>
    <scope>NUCLEOTIDE SEQUENCE</scope>
    <source>
        <strain evidence="1">JCM 4434</strain>
    </source>
</reference>